<organism evidence="1">
    <name type="scientific">viral metagenome</name>
    <dbReference type="NCBI Taxonomy" id="1070528"/>
    <lineage>
        <taxon>unclassified sequences</taxon>
        <taxon>metagenomes</taxon>
        <taxon>organismal metagenomes</taxon>
    </lineage>
</organism>
<reference evidence="1" key="1">
    <citation type="submission" date="2020-03" db="EMBL/GenBank/DDBJ databases">
        <title>The deep terrestrial virosphere.</title>
        <authorList>
            <person name="Holmfeldt K."/>
            <person name="Nilsson E."/>
            <person name="Simone D."/>
            <person name="Lopez-Fernandez M."/>
            <person name="Wu X."/>
            <person name="de Brujin I."/>
            <person name="Lundin D."/>
            <person name="Andersson A."/>
            <person name="Bertilsson S."/>
            <person name="Dopson M."/>
        </authorList>
    </citation>
    <scope>NUCLEOTIDE SEQUENCE</scope>
    <source>
        <strain evidence="2">MM415A01531</strain>
        <strain evidence="3">MM415B03166</strain>
        <strain evidence="1">TM448A00108</strain>
        <strain evidence="4">TM448B00355</strain>
    </source>
</reference>
<dbReference type="EMBL" id="MT142643">
    <property type="protein sequence ID" value="QJA86559.1"/>
    <property type="molecule type" value="Genomic_DNA"/>
</dbReference>
<name>A0A6H1Z969_9ZZZZ</name>
<dbReference type="EMBL" id="MT142218">
    <property type="protein sequence ID" value="QJA76335.1"/>
    <property type="molecule type" value="Genomic_DNA"/>
</dbReference>
<dbReference type="EMBL" id="MT144614">
    <property type="protein sequence ID" value="QJH95192.1"/>
    <property type="molecule type" value="Genomic_DNA"/>
</dbReference>
<dbReference type="AlphaFoldDB" id="A0A6H1Z969"/>
<protein>
    <submittedName>
        <fullName evidence="1">Uncharacterized protein</fullName>
    </submittedName>
</protein>
<evidence type="ECO:0000313" key="3">
    <source>
        <dbReference type="EMBL" id="QJA86559.1"/>
    </source>
</evidence>
<evidence type="ECO:0000313" key="2">
    <source>
        <dbReference type="EMBL" id="QJA76335.1"/>
    </source>
</evidence>
<accession>A0A6H1Z969</accession>
<sequence length="39" mass="4625">MNIKVEKSLVEIRYLLHSMENTTVKLHNELDKKLNEGEK</sequence>
<evidence type="ECO:0000313" key="1">
    <source>
        <dbReference type="EMBL" id="QJA44446.1"/>
    </source>
</evidence>
<proteinExistence type="predicted"/>
<evidence type="ECO:0000313" key="4">
    <source>
        <dbReference type="EMBL" id="QJH95192.1"/>
    </source>
</evidence>
<gene>
    <name evidence="2" type="ORF">MM415A01531_0014</name>
    <name evidence="3" type="ORF">MM415B03166_0003</name>
    <name evidence="1" type="ORF">TM448A00108_0073</name>
    <name evidence="4" type="ORF">TM448B00355_0045</name>
</gene>
<dbReference type="EMBL" id="MT143976">
    <property type="protein sequence ID" value="QJA44446.1"/>
    <property type="molecule type" value="Genomic_DNA"/>
</dbReference>